<feature type="region of interest" description="Disordered" evidence="1">
    <location>
        <begin position="420"/>
        <end position="606"/>
    </location>
</feature>
<feature type="compositionally biased region" description="Acidic residues" evidence="1">
    <location>
        <begin position="423"/>
        <end position="466"/>
    </location>
</feature>
<reference evidence="3" key="1">
    <citation type="journal article" date="2018" name="Nat. Microbiol.">
        <title>Leveraging single-cell genomics to expand the fungal tree of life.</title>
        <authorList>
            <person name="Ahrendt S.R."/>
            <person name="Quandt C.A."/>
            <person name="Ciobanu D."/>
            <person name="Clum A."/>
            <person name="Salamov A."/>
            <person name="Andreopoulos B."/>
            <person name="Cheng J.F."/>
            <person name="Woyke T."/>
            <person name="Pelin A."/>
            <person name="Henrissat B."/>
            <person name="Reynolds N.K."/>
            <person name="Benny G.L."/>
            <person name="Smith M.E."/>
            <person name="James T.Y."/>
            <person name="Grigoriev I.V."/>
        </authorList>
    </citation>
    <scope>NUCLEOTIDE SEQUENCE [LARGE SCALE GENOMIC DNA]</scope>
</reference>
<organism evidence="2 3">
    <name type="scientific">Blyttiomyces helicus</name>
    <dbReference type="NCBI Taxonomy" id="388810"/>
    <lineage>
        <taxon>Eukaryota</taxon>
        <taxon>Fungi</taxon>
        <taxon>Fungi incertae sedis</taxon>
        <taxon>Chytridiomycota</taxon>
        <taxon>Chytridiomycota incertae sedis</taxon>
        <taxon>Chytridiomycetes</taxon>
        <taxon>Chytridiomycetes incertae sedis</taxon>
        <taxon>Blyttiomyces</taxon>
    </lineage>
</organism>
<proteinExistence type="predicted"/>
<evidence type="ECO:0000256" key="1">
    <source>
        <dbReference type="SAM" id="MobiDB-lite"/>
    </source>
</evidence>
<evidence type="ECO:0000313" key="2">
    <source>
        <dbReference type="EMBL" id="RKO92308.1"/>
    </source>
</evidence>
<evidence type="ECO:0000313" key="3">
    <source>
        <dbReference type="Proteomes" id="UP000269721"/>
    </source>
</evidence>
<feature type="region of interest" description="Disordered" evidence="1">
    <location>
        <begin position="247"/>
        <end position="294"/>
    </location>
</feature>
<dbReference type="EMBL" id="KZ994692">
    <property type="protein sequence ID" value="RKO92308.1"/>
    <property type="molecule type" value="Genomic_DNA"/>
</dbReference>
<feature type="compositionally biased region" description="Acidic residues" evidence="1">
    <location>
        <begin position="261"/>
        <end position="287"/>
    </location>
</feature>
<dbReference type="Proteomes" id="UP000269721">
    <property type="component" value="Unassembled WGS sequence"/>
</dbReference>
<feature type="compositionally biased region" description="Polar residues" evidence="1">
    <location>
        <begin position="249"/>
        <end position="260"/>
    </location>
</feature>
<keyword evidence="3" id="KW-1185">Reference proteome</keyword>
<gene>
    <name evidence="2" type="ORF">BDK51DRAFT_43903</name>
</gene>
<accession>A0A4P9WL42</accession>
<feature type="compositionally biased region" description="Acidic residues" evidence="1">
    <location>
        <begin position="558"/>
        <end position="576"/>
    </location>
</feature>
<protein>
    <submittedName>
        <fullName evidence="2">Uncharacterized protein</fullName>
    </submittedName>
</protein>
<dbReference type="AlphaFoldDB" id="A0A4P9WL42"/>
<sequence>MSRFFAQLTSIRKTSPPKAHIIDKRFCVYHGHYQAPGLQGGLRTLQRKFPFCPECSFADASPPFLKFTSRQFFQPSHVILLLRFYDDLIITPQATYKVKKNPPGISDERRVAGAFTGANTNALVDMKDPDVREKDLKQYIGTNNKTKLSSRARRAPLGWVRPRKKRSSLANPTPLSAGRLPASHVRKKSSFLFLCVRHKSYSMGLMLIIGCLEHGTPIPAAYGFELVAEASLPDLPNPRFATPIAAASHHTTQKSTTVEPEQSDYDSVGETDTDAETDSNTESESESVSDFVEASTRAESRGRIILGILLSTTQNKTYIVWTRSAYPRNNFHRWEGVPDREYESEHLTLTAANTRVRERFFDHNHWTGVETDGLLTMRSEMGDGERYYDEEVSYEGRASDLENSNSEDWERRRDVVVRYDNQELSDYDDEVSDEPDEVSDEDEEMSDGGGEVSEDADEISDDDEEMVKDGHEVSDDADEDSEVFVRNISPFPGGLLRPKLFACCSPPFNDEEQYGGRVSDSEDSDGDDWERRRVVVVWQDQQEVSDDDVSNNDKEISEDGGEVSDDADEESDEDNEGPLRLAAHHRTKVGPNSREPPSAGSLANWGEDNARGIEAWEGEVARVGICSRASGASAVAVQAGRYHAAFSQVERIEM</sequence>
<name>A0A4P9WL42_9FUNG</name>